<keyword evidence="6" id="KW-0548">Nucleotidyltransferase</keyword>
<keyword evidence="9" id="KW-0460">Magnesium</keyword>
<reference evidence="14 15" key="1">
    <citation type="journal article" date="2014" name="Gene">
        <title>A comparative genomic analysis of the alkalitolerant soil bacterium Bacillus lehensis G1.</title>
        <authorList>
            <person name="Noor Y.M."/>
            <person name="Samsulrizal N.H."/>
            <person name="Jema'on N.A."/>
            <person name="Low K.O."/>
            <person name="Ramli A.N."/>
            <person name="Alias N.I."/>
            <person name="Damis S.I."/>
            <person name="Fuzi S.F."/>
            <person name="Isa M.N."/>
            <person name="Murad A.M."/>
            <person name="Raih M.F."/>
            <person name="Bakar F.D."/>
            <person name="Najimudin N."/>
            <person name="Mahadi N.M."/>
            <person name="Illias R.M."/>
        </authorList>
    </citation>
    <scope>NUCLEOTIDE SEQUENCE [LARGE SCALE GENOMIC DNA]</scope>
    <source>
        <strain evidence="14 15">G1</strain>
    </source>
</reference>
<gene>
    <name evidence="14" type="ORF">BleG1_2539</name>
</gene>
<dbReference type="Gene3D" id="1.10.3090.10">
    <property type="entry name" value="cca-adding enzyme, domain 2"/>
    <property type="match status" value="1"/>
</dbReference>
<organism evidence="14 15">
    <name type="scientific">Shouchella lehensis G1</name>
    <dbReference type="NCBI Taxonomy" id="1246626"/>
    <lineage>
        <taxon>Bacteria</taxon>
        <taxon>Bacillati</taxon>
        <taxon>Bacillota</taxon>
        <taxon>Bacilli</taxon>
        <taxon>Bacillales</taxon>
        <taxon>Bacillaceae</taxon>
        <taxon>Shouchella</taxon>
    </lineage>
</organism>
<dbReference type="Gene3D" id="3.10.310.30">
    <property type="match status" value="1"/>
</dbReference>
<evidence type="ECO:0000256" key="3">
    <source>
        <dbReference type="ARBA" id="ARBA00022555"/>
    </source>
</evidence>
<dbReference type="InterPro" id="IPR052390">
    <property type="entry name" value="tRNA_nt/polyA_polymerase"/>
</dbReference>
<accession>A0A060LV16</accession>
<dbReference type="eggNOG" id="COG0618">
    <property type="taxonomic scope" value="Bacteria"/>
</dbReference>
<comment type="similarity">
    <text evidence="2 12">Belongs to the tRNA nucleotidyltransferase/poly(A) polymerase family.</text>
</comment>
<evidence type="ECO:0000256" key="6">
    <source>
        <dbReference type="ARBA" id="ARBA00022695"/>
    </source>
</evidence>
<keyword evidence="7" id="KW-0479">Metal-binding</keyword>
<proteinExistence type="inferred from homology"/>
<protein>
    <submittedName>
        <fullName evidence="14">PolyA polymerase family protein</fullName>
    </submittedName>
</protein>
<keyword evidence="4 12" id="KW-0808">Transferase</keyword>
<keyword evidence="11" id="KW-0129">CBS domain</keyword>
<dbReference type="GO" id="GO:0000166">
    <property type="term" value="F:nucleotide binding"/>
    <property type="evidence" value="ECO:0007669"/>
    <property type="project" value="UniProtKB-KW"/>
</dbReference>
<dbReference type="Proteomes" id="UP000027142">
    <property type="component" value="Chromosome"/>
</dbReference>
<feature type="domain" description="CBS" evidence="13">
    <location>
        <begin position="362"/>
        <end position="420"/>
    </location>
</feature>
<keyword evidence="10 12" id="KW-0694">RNA-binding</keyword>
<evidence type="ECO:0000313" key="15">
    <source>
        <dbReference type="Proteomes" id="UP000027142"/>
    </source>
</evidence>
<evidence type="ECO:0000256" key="1">
    <source>
        <dbReference type="ARBA" id="ARBA00001946"/>
    </source>
</evidence>
<dbReference type="eggNOG" id="COG0517">
    <property type="taxonomic scope" value="Bacteria"/>
</dbReference>
<dbReference type="InterPro" id="IPR043519">
    <property type="entry name" value="NT_sf"/>
</dbReference>
<dbReference type="PANTHER" id="PTHR47788:SF1">
    <property type="entry name" value="A-ADDING TRNA NUCLEOTIDYLTRANSFERASE"/>
    <property type="match status" value="1"/>
</dbReference>
<sequence length="820" mass="92122">MKLIVSHMNLDFDGLASLVAAHKLDPKAVVALPPSLGERVKQFLHLYTRSFEWFTYKQIDWNNVRAITYVDCSTDERAGIASFLSPNEIERSYIDHHQTEATGANITLLLQPIIQNGIKITPVEATLFGLGLYSDTNRLTNETVTIADLEAAAFLHVNGMNLKVIHEFLQAHVGEHPLFETLFNAVDIQTIAEKRIVFSTCIADQYIGDIAAVVEEIHSLYAPDATIVLCQLHHHTYMIARATSADVPIQIVAQQLGGNGHDYAASAICRNEPLAKAYATVHRMLTTCIQVKIPIRSIMHWPVLAFSATSTAAEVFRSSKDSSYKGFPVVNDNNQVIGMLTAAKLKKAIDLNGGIELVSSIMSKKVHTLKATDSIEQGKKMMVENVIGRIPICKNDGTLEGIITRSSIISNQFNHSAHYSASELTRYFGVKPFAFLQKIGELADERNVQVYIVGGIVRDLILNRPSKDIDIVVKGDAISFATTLATHFGGEVQQHNHFLTATWIFQNVSIDFVTARKEHYRKPGALPDVQPARINDDLARRDFAINAIAISLNASRFGDILDPFQGRQQIQTKTISILHPLSFIEDPTRLFRALRFAKRLDFQLSNETKEQAKSMGNALQTISKQRVYHELELSQRESQLPWLFHALSEYPVWETLIGAEMSEYAYTHIQQLFRANVSESIFLAIAAIAYQRHSLTALHAFALTKLSKKLLADIQLIEQHQDETSLDDLHGYLYSVKRDALLFFTTLPNKENELLLRYRKAREQLTPLVTGRDLIALGFKPSPHFSTWLLAIEKRQLRGEIKTKTDALAWISNKINKHER</sequence>
<evidence type="ECO:0000256" key="11">
    <source>
        <dbReference type="PROSITE-ProRule" id="PRU00703"/>
    </source>
</evidence>
<dbReference type="Pfam" id="PF01743">
    <property type="entry name" value="PolyA_pol"/>
    <property type="match status" value="1"/>
</dbReference>
<evidence type="ECO:0000256" key="10">
    <source>
        <dbReference type="ARBA" id="ARBA00022884"/>
    </source>
</evidence>
<dbReference type="RefSeq" id="WP_038481448.1">
    <property type="nucleotide sequence ID" value="NZ_CP003923.1"/>
</dbReference>
<dbReference type="SUPFAM" id="SSF81891">
    <property type="entry name" value="Poly A polymerase C-terminal region-like"/>
    <property type="match status" value="1"/>
</dbReference>
<evidence type="ECO:0000256" key="5">
    <source>
        <dbReference type="ARBA" id="ARBA00022694"/>
    </source>
</evidence>
<dbReference type="HOGENOM" id="CLU_015961_5_0_9"/>
<dbReference type="Pfam" id="PF00571">
    <property type="entry name" value="CBS"/>
    <property type="match status" value="2"/>
</dbReference>
<dbReference type="PANTHER" id="PTHR47788">
    <property type="entry name" value="POLYA POLYMERASE"/>
    <property type="match status" value="1"/>
</dbReference>
<evidence type="ECO:0000256" key="7">
    <source>
        <dbReference type="ARBA" id="ARBA00022723"/>
    </source>
</evidence>
<evidence type="ECO:0000256" key="8">
    <source>
        <dbReference type="ARBA" id="ARBA00022741"/>
    </source>
</evidence>
<dbReference type="InterPro" id="IPR038763">
    <property type="entry name" value="DHH_sf"/>
</dbReference>
<keyword evidence="3" id="KW-0820">tRNA-binding</keyword>
<evidence type="ECO:0000313" key="14">
    <source>
        <dbReference type="EMBL" id="AIC95106.1"/>
    </source>
</evidence>
<dbReference type="SUPFAM" id="SSF81301">
    <property type="entry name" value="Nucleotidyltransferase"/>
    <property type="match status" value="1"/>
</dbReference>
<evidence type="ECO:0000259" key="13">
    <source>
        <dbReference type="PROSITE" id="PS51371"/>
    </source>
</evidence>
<keyword evidence="15" id="KW-1185">Reference proteome</keyword>
<dbReference type="Gene3D" id="3.90.1640.10">
    <property type="entry name" value="inorganic pyrophosphatase (n-terminal core)"/>
    <property type="match status" value="1"/>
</dbReference>
<evidence type="ECO:0000256" key="12">
    <source>
        <dbReference type="RuleBase" id="RU003953"/>
    </source>
</evidence>
<dbReference type="InterPro" id="IPR000644">
    <property type="entry name" value="CBS_dom"/>
</dbReference>
<dbReference type="STRING" id="1246626.BleG1_2539"/>
<dbReference type="GO" id="GO:0016779">
    <property type="term" value="F:nucleotidyltransferase activity"/>
    <property type="evidence" value="ECO:0007669"/>
    <property type="project" value="UniProtKB-KW"/>
</dbReference>
<dbReference type="GO" id="GO:0008033">
    <property type="term" value="P:tRNA processing"/>
    <property type="evidence" value="ECO:0007669"/>
    <property type="project" value="UniProtKB-KW"/>
</dbReference>
<dbReference type="SMART" id="SM00116">
    <property type="entry name" value="CBS"/>
    <property type="match status" value="2"/>
</dbReference>
<dbReference type="KEGG" id="ble:BleG1_2539"/>
<dbReference type="Gene3D" id="3.30.460.10">
    <property type="entry name" value="Beta Polymerase, domain 2"/>
    <property type="match status" value="1"/>
</dbReference>
<dbReference type="SUPFAM" id="SSF64182">
    <property type="entry name" value="DHH phosphoesterases"/>
    <property type="match status" value="1"/>
</dbReference>
<keyword evidence="5" id="KW-0819">tRNA processing</keyword>
<dbReference type="CDD" id="cd02205">
    <property type="entry name" value="CBS_pair_SF"/>
    <property type="match status" value="1"/>
</dbReference>
<dbReference type="OrthoDB" id="9805698at2"/>
<dbReference type="eggNOG" id="COG0617">
    <property type="taxonomic scope" value="Bacteria"/>
</dbReference>
<dbReference type="Gene3D" id="3.10.580.10">
    <property type="entry name" value="CBS-domain"/>
    <property type="match status" value="1"/>
</dbReference>
<dbReference type="GO" id="GO:0046872">
    <property type="term" value="F:metal ion binding"/>
    <property type="evidence" value="ECO:0007669"/>
    <property type="project" value="UniProtKB-KW"/>
</dbReference>
<dbReference type="InterPro" id="IPR002646">
    <property type="entry name" value="PolA_pol_head_dom"/>
</dbReference>
<evidence type="ECO:0000256" key="2">
    <source>
        <dbReference type="ARBA" id="ARBA00007265"/>
    </source>
</evidence>
<evidence type="ECO:0000256" key="4">
    <source>
        <dbReference type="ARBA" id="ARBA00022679"/>
    </source>
</evidence>
<comment type="cofactor">
    <cofactor evidence="1">
        <name>Mg(2+)</name>
        <dbReference type="ChEBI" id="CHEBI:18420"/>
    </cofactor>
</comment>
<dbReference type="PATRIC" id="fig|1246626.3.peg.2532"/>
<name>A0A060LV16_9BACI</name>
<dbReference type="CDD" id="cd05398">
    <property type="entry name" value="NT_ClassII-CCAase"/>
    <property type="match status" value="1"/>
</dbReference>
<dbReference type="AlphaFoldDB" id="A0A060LV16"/>
<dbReference type="PROSITE" id="PS51371">
    <property type="entry name" value="CBS"/>
    <property type="match status" value="2"/>
</dbReference>
<dbReference type="SUPFAM" id="SSF54631">
    <property type="entry name" value="CBS-domain pair"/>
    <property type="match status" value="1"/>
</dbReference>
<feature type="domain" description="CBS" evidence="13">
    <location>
        <begin position="299"/>
        <end position="357"/>
    </location>
</feature>
<dbReference type="EMBL" id="CP003923">
    <property type="protein sequence ID" value="AIC95106.1"/>
    <property type="molecule type" value="Genomic_DNA"/>
</dbReference>
<dbReference type="GO" id="GO:0000049">
    <property type="term" value="F:tRNA binding"/>
    <property type="evidence" value="ECO:0007669"/>
    <property type="project" value="UniProtKB-KW"/>
</dbReference>
<evidence type="ECO:0000256" key="9">
    <source>
        <dbReference type="ARBA" id="ARBA00022842"/>
    </source>
</evidence>
<keyword evidence="8" id="KW-0547">Nucleotide-binding</keyword>
<dbReference type="InterPro" id="IPR046342">
    <property type="entry name" value="CBS_dom_sf"/>
</dbReference>